<feature type="transmembrane region" description="Helical" evidence="1">
    <location>
        <begin position="323"/>
        <end position="343"/>
    </location>
</feature>
<dbReference type="Pfam" id="PF00535">
    <property type="entry name" value="Glycos_transf_2"/>
    <property type="match status" value="1"/>
</dbReference>
<dbReference type="Proteomes" id="UP000295075">
    <property type="component" value="Unassembled WGS sequence"/>
</dbReference>
<dbReference type="InterPro" id="IPR001173">
    <property type="entry name" value="Glyco_trans_2-like"/>
</dbReference>
<gene>
    <name evidence="3" type="ORF">E1261_35140</name>
</gene>
<name>A0A4R4PDL7_9ACTN</name>
<keyword evidence="1" id="KW-0812">Transmembrane</keyword>
<accession>A0A4R4PDL7</accession>
<dbReference type="EMBL" id="SMKA01000243">
    <property type="protein sequence ID" value="TDC18702.1"/>
    <property type="molecule type" value="Genomic_DNA"/>
</dbReference>
<feature type="domain" description="Glycosyltransferase 2-like" evidence="2">
    <location>
        <begin position="41"/>
        <end position="153"/>
    </location>
</feature>
<organism evidence="3 4">
    <name type="scientific">Kribbella albertanoniae</name>
    <dbReference type="NCBI Taxonomy" id="1266829"/>
    <lineage>
        <taxon>Bacteria</taxon>
        <taxon>Bacillati</taxon>
        <taxon>Actinomycetota</taxon>
        <taxon>Actinomycetes</taxon>
        <taxon>Propionibacteriales</taxon>
        <taxon>Kribbellaceae</taxon>
        <taxon>Kribbella</taxon>
    </lineage>
</organism>
<dbReference type="PANTHER" id="PTHR43646:SF3">
    <property type="entry name" value="SLR1566 PROTEIN"/>
    <property type="match status" value="1"/>
</dbReference>
<dbReference type="AlphaFoldDB" id="A0A4R4PDL7"/>
<sequence length="370" mass="39997">MTLLAGILLVVIALLLGERQLAELRRVPVRTPDPRRHGNVSIVIPARNEAASLPTLLASLRSMAAEIVVVDDSSTDGTGDIARSSGARVVVVTAVPPGWTGKAWACHQGAQAASRPILLFLDADTELAPGALDGLLDLQREVGGLVSAQPFHRTEKAYEQLSSYFNVTSLMASGAYATRPSRQPMAFGPCLITARTDYERAGGHATVRHQILDDAQLAAAYARAGLPVRCFVGGAALRMRMYPSGPRQLAEGWTKNIASGAGQADTWSASVVGVWVAAHFAVAVGAVSAILSNWSAGPRLLWCGAWIAVAIQLRLKLRRIGSFRWWTWALFPIPLAAFGVLFLRSIFRTYVRHSVRWRDRSIELKGTREC</sequence>
<dbReference type="OrthoDB" id="9806525at2"/>
<keyword evidence="1" id="KW-1133">Transmembrane helix</keyword>
<proteinExistence type="predicted"/>
<dbReference type="GO" id="GO:0016740">
    <property type="term" value="F:transferase activity"/>
    <property type="evidence" value="ECO:0007669"/>
    <property type="project" value="UniProtKB-KW"/>
</dbReference>
<evidence type="ECO:0000256" key="1">
    <source>
        <dbReference type="SAM" id="Phobius"/>
    </source>
</evidence>
<dbReference type="InterPro" id="IPR029044">
    <property type="entry name" value="Nucleotide-diphossugar_trans"/>
</dbReference>
<reference evidence="3 4" key="1">
    <citation type="submission" date="2019-03" db="EMBL/GenBank/DDBJ databases">
        <title>Draft genome sequences of novel Actinobacteria.</title>
        <authorList>
            <person name="Sahin N."/>
            <person name="Ay H."/>
            <person name="Saygin H."/>
        </authorList>
    </citation>
    <scope>NUCLEOTIDE SEQUENCE [LARGE SCALE GENOMIC DNA]</scope>
    <source>
        <strain evidence="3 4">JCM 30547</strain>
    </source>
</reference>
<dbReference type="RefSeq" id="WP_132414044.1">
    <property type="nucleotide sequence ID" value="NZ_SMKA01000243.1"/>
</dbReference>
<comment type="caution">
    <text evidence="3">The sequence shown here is derived from an EMBL/GenBank/DDBJ whole genome shotgun (WGS) entry which is preliminary data.</text>
</comment>
<protein>
    <submittedName>
        <fullName evidence="3">Glycosyltransferase</fullName>
    </submittedName>
</protein>
<dbReference type="Gene3D" id="3.90.550.10">
    <property type="entry name" value="Spore Coat Polysaccharide Biosynthesis Protein SpsA, Chain A"/>
    <property type="match status" value="1"/>
</dbReference>
<keyword evidence="1" id="KW-0472">Membrane</keyword>
<dbReference type="PANTHER" id="PTHR43646">
    <property type="entry name" value="GLYCOSYLTRANSFERASE"/>
    <property type="match status" value="1"/>
</dbReference>
<keyword evidence="3" id="KW-0808">Transferase</keyword>
<evidence type="ECO:0000313" key="4">
    <source>
        <dbReference type="Proteomes" id="UP000295075"/>
    </source>
</evidence>
<evidence type="ECO:0000259" key="2">
    <source>
        <dbReference type="Pfam" id="PF00535"/>
    </source>
</evidence>
<evidence type="ECO:0000313" key="3">
    <source>
        <dbReference type="EMBL" id="TDC18702.1"/>
    </source>
</evidence>
<dbReference type="SUPFAM" id="SSF53448">
    <property type="entry name" value="Nucleotide-diphospho-sugar transferases"/>
    <property type="match status" value="1"/>
</dbReference>
<keyword evidence="4" id="KW-1185">Reference proteome</keyword>